<sequence length="71" mass="8413">MISQPPRPQLRLRRPAAYTIIYHLRDSPRFCSVFCRGLGIALEKIQHHFSRASGLNFFARVIRLSFYKFYP</sequence>
<protein>
    <submittedName>
        <fullName evidence="1">Uncharacterized protein</fullName>
    </submittedName>
</protein>
<organism evidence="1 2">
    <name type="scientific">Akanthomyces muscarius</name>
    <name type="common">Entomopathogenic fungus</name>
    <name type="synonym">Lecanicillium muscarium</name>
    <dbReference type="NCBI Taxonomy" id="2231603"/>
    <lineage>
        <taxon>Eukaryota</taxon>
        <taxon>Fungi</taxon>
        <taxon>Dikarya</taxon>
        <taxon>Ascomycota</taxon>
        <taxon>Pezizomycotina</taxon>
        <taxon>Sordariomycetes</taxon>
        <taxon>Hypocreomycetidae</taxon>
        <taxon>Hypocreales</taxon>
        <taxon>Cordycipitaceae</taxon>
        <taxon>Akanthomyces</taxon>
    </lineage>
</organism>
<name>A0A9W8QLI3_AKAMU</name>
<dbReference type="EMBL" id="JAJHUN010000001">
    <property type="protein sequence ID" value="KAJ4163814.1"/>
    <property type="molecule type" value="Genomic_DNA"/>
</dbReference>
<gene>
    <name evidence="1" type="ORF">LMH87_005519</name>
</gene>
<dbReference type="Proteomes" id="UP001144673">
    <property type="component" value="Chromosome 1"/>
</dbReference>
<reference evidence="1" key="1">
    <citation type="journal article" date="2023" name="Access Microbiol">
        <title>De-novo genome assembly for Akanthomyces muscarius, a biocontrol agent of insect agricultural pests.</title>
        <authorList>
            <person name="Erdos Z."/>
            <person name="Studholme D.J."/>
            <person name="Raymond B."/>
            <person name="Sharma M."/>
        </authorList>
    </citation>
    <scope>NUCLEOTIDE SEQUENCE</scope>
    <source>
        <strain evidence="1">Ve6</strain>
    </source>
</reference>
<evidence type="ECO:0000313" key="2">
    <source>
        <dbReference type="Proteomes" id="UP001144673"/>
    </source>
</evidence>
<dbReference type="RefSeq" id="XP_056058729.1">
    <property type="nucleotide sequence ID" value="XM_056203252.1"/>
</dbReference>
<dbReference type="KEGG" id="amus:LMH87_005519"/>
<keyword evidence="2" id="KW-1185">Reference proteome</keyword>
<evidence type="ECO:0000313" key="1">
    <source>
        <dbReference type="EMBL" id="KAJ4163814.1"/>
    </source>
</evidence>
<dbReference type="AlphaFoldDB" id="A0A9W8QLI3"/>
<proteinExistence type="predicted"/>
<dbReference type="GeneID" id="80892678"/>
<accession>A0A9W8QLI3</accession>
<comment type="caution">
    <text evidence="1">The sequence shown here is derived from an EMBL/GenBank/DDBJ whole genome shotgun (WGS) entry which is preliminary data.</text>
</comment>